<keyword evidence="2 7" id="KW-0699">rRNA-binding</keyword>
<dbReference type="InterPro" id="IPR020069">
    <property type="entry name" value="Ribosomal_bL9_C"/>
</dbReference>
<dbReference type="PROSITE" id="PS00651">
    <property type="entry name" value="RIBOSOMAL_L9"/>
    <property type="match status" value="1"/>
</dbReference>
<evidence type="ECO:0000313" key="11">
    <source>
        <dbReference type="Proteomes" id="UP000231648"/>
    </source>
</evidence>
<evidence type="ECO:0000256" key="4">
    <source>
        <dbReference type="ARBA" id="ARBA00022980"/>
    </source>
</evidence>
<dbReference type="EMBL" id="PFDX01000009">
    <property type="protein sequence ID" value="PJE57665.1"/>
    <property type="molecule type" value="Genomic_DNA"/>
</dbReference>
<dbReference type="InterPro" id="IPR020070">
    <property type="entry name" value="Ribosomal_bL9_N"/>
</dbReference>
<organism evidence="10 11">
    <name type="scientific">Candidatus Portnoybacteria bacterium CG10_big_fil_rev_8_21_14_0_10_38_18</name>
    <dbReference type="NCBI Taxonomy" id="1974813"/>
    <lineage>
        <taxon>Bacteria</taxon>
        <taxon>Candidatus Portnoyibacteriota</taxon>
    </lineage>
</organism>
<dbReference type="SUPFAM" id="SSF55653">
    <property type="entry name" value="Ribosomal protein L9 C-domain"/>
    <property type="match status" value="1"/>
</dbReference>
<dbReference type="GO" id="GO:0005840">
    <property type="term" value="C:ribosome"/>
    <property type="evidence" value="ECO:0007669"/>
    <property type="project" value="UniProtKB-KW"/>
</dbReference>
<dbReference type="FunFam" id="3.40.5.10:FF:000002">
    <property type="entry name" value="50S ribosomal protein L9"/>
    <property type="match status" value="1"/>
</dbReference>
<evidence type="ECO:0000313" key="10">
    <source>
        <dbReference type="EMBL" id="PJE57665.1"/>
    </source>
</evidence>
<dbReference type="Gene3D" id="3.40.5.10">
    <property type="entry name" value="Ribosomal protein L9, N-terminal domain"/>
    <property type="match status" value="1"/>
</dbReference>
<dbReference type="Pfam" id="PF03948">
    <property type="entry name" value="Ribosomal_L9_C"/>
    <property type="match status" value="1"/>
</dbReference>
<evidence type="ECO:0000256" key="6">
    <source>
        <dbReference type="ARBA" id="ARBA00035292"/>
    </source>
</evidence>
<evidence type="ECO:0000259" key="9">
    <source>
        <dbReference type="PROSITE" id="PS00651"/>
    </source>
</evidence>
<dbReference type="InterPro" id="IPR036791">
    <property type="entry name" value="Ribosomal_bL9_C_sf"/>
</dbReference>
<evidence type="ECO:0000256" key="3">
    <source>
        <dbReference type="ARBA" id="ARBA00022884"/>
    </source>
</evidence>
<keyword evidence="5 7" id="KW-0687">Ribonucleoprotein</keyword>
<evidence type="ECO:0000256" key="1">
    <source>
        <dbReference type="ARBA" id="ARBA00010605"/>
    </source>
</evidence>
<keyword evidence="3 7" id="KW-0694">RNA-binding</keyword>
<dbReference type="InterPro" id="IPR036935">
    <property type="entry name" value="Ribosomal_bL9_N_sf"/>
</dbReference>
<dbReference type="GO" id="GO:0003735">
    <property type="term" value="F:structural constituent of ribosome"/>
    <property type="evidence" value="ECO:0007669"/>
    <property type="project" value="InterPro"/>
</dbReference>
<dbReference type="SUPFAM" id="SSF55658">
    <property type="entry name" value="L9 N-domain-like"/>
    <property type="match status" value="1"/>
</dbReference>
<evidence type="ECO:0000256" key="5">
    <source>
        <dbReference type="ARBA" id="ARBA00023274"/>
    </source>
</evidence>
<protein>
    <recommendedName>
        <fullName evidence="6 7">Large ribosomal subunit protein bL9</fullName>
    </recommendedName>
</protein>
<dbReference type="GO" id="GO:0019843">
    <property type="term" value="F:rRNA binding"/>
    <property type="evidence" value="ECO:0007669"/>
    <property type="project" value="UniProtKB-UniRule"/>
</dbReference>
<dbReference type="NCBIfam" id="TIGR00158">
    <property type="entry name" value="L9"/>
    <property type="match status" value="1"/>
</dbReference>
<dbReference type="GO" id="GO:1990904">
    <property type="term" value="C:ribonucleoprotein complex"/>
    <property type="evidence" value="ECO:0007669"/>
    <property type="project" value="UniProtKB-KW"/>
</dbReference>
<keyword evidence="8" id="KW-0175">Coiled coil</keyword>
<dbReference type="AlphaFoldDB" id="A0A2M8KCN1"/>
<dbReference type="Proteomes" id="UP000231648">
    <property type="component" value="Unassembled WGS sequence"/>
</dbReference>
<dbReference type="InterPro" id="IPR009027">
    <property type="entry name" value="Ribosomal_bL9/RNase_H1_N"/>
</dbReference>
<accession>A0A2M8KCN1</accession>
<keyword evidence="4 7" id="KW-0689">Ribosomal protein</keyword>
<dbReference type="PANTHER" id="PTHR21368">
    <property type="entry name" value="50S RIBOSOMAL PROTEIN L9"/>
    <property type="match status" value="1"/>
</dbReference>
<evidence type="ECO:0000256" key="7">
    <source>
        <dbReference type="HAMAP-Rule" id="MF_00503"/>
    </source>
</evidence>
<dbReference type="GO" id="GO:0006412">
    <property type="term" value="P:translation"/>
    <property type="evidence" value="ECO:0007669"/>
    <property type="project" value="UniProtKB-UniRule"/>
</dbReference>
<evidence type="ECO:0000256" key="8">
    <source>
        <dbReference type="SAM" id="Coils"/>
    </source>
</evidence>
<gene>
    <name evidence="7" type="primary">rplI</name>
    <name evidence="10" type="ORF">COU82_00710</name>
</gene>
<dbReference type="Gene3D" id="3.10.430.100">
    <property type="entry name" value="Ribosomal protein L9, C-terminal domain"/>
    <property type="match status" value="1"/>
</dbReference>
<sequence>MKVILLQDIEDLGKKGDVKNVADGYARNFLFPRNLAKVATEEAIVELEKEKELEAQKAEEELKEIEDFVSKIDGLEFEIIEKVDESGKLYGSINEIRIAKIMKEKGFDIKKKQIKIPQPIKELGEFPVMILFDHGLEAEIKLIIMEEKPKEQSPQL</sequence>
<dbReference type="InterPro" id="IPR000244">
    <property type="entry name" value="Ribosomal_bL9"/>
</dbReference>
<feature type="coiled-coil region" evidence="8">
    <location>
        <begin position="37"/>
        <end position="68"/>
    </location>
</feature>
<dbReference type="InterPro" id="IPR020594">
    <property type="entry name" value="Ribosomal_bL9_bac/chp"/>
</dbReference>
<feature type="domain" description="Ribosomal protein L9" evidence="9">
    <location>
        <begin position="13"/>
        <end position="40"/>
    </location>
</feature>
<name>A0A2M8KCN1_9BACT</name>
<dbReference type="HAMAP" id="MF_00503">
    <property type="entry name" value="Ribosomal_bL9"/>
    <property type="match status" value="1"/>
</dbReference>
<evidence type="ECO:0000256" key="2">
    <source>
        <dbReference type="ARBA" id="ARBA00022730"/>
    </source>
</evidence>
<comment type="caution">
    <text evidence="10">The sequence shown here is derived from an EMBL/GenBank/DDBJ whole genome shotgun (WGS) entry which is preliminary data.</text>
</comment>
<proteinExistence type="inferred from homology"/>
<comment type="function">
    <text evidence="7">Binds to the 23S rRNA.</text>
</comment>
<comment type="similarity">
    <text evidence="1 7">Belongs to the bacterial ribosomal protein bL9 family.</text>
</comment>
<dbReference type="Pfam" id="PF01281">
    <property type="entry name" value="Ribosomal_L9_N"/>
    <property type="match status" value="1"/>
</dbReference>
<reference evidence="11" key="1">
    <citation type="submission" date="2017-09" db="EMBL/GenBank/DDBJ databases">
        <title>Depth-based differentiation of microbial function through sediment-hosted aquifers and enrichment of novel symbionts in the deep terrestrial subsurface.</title>
        <authorList>
            <person name="Probst A.J."/>
            <person name="Ladd B."/>
            <person name="Jarett J.K."/>
            <person name="Geller-Mcgrath D.E."/>
            <person name="Sieber C.M.K."/>
            <person name="Emerson J.B."/>
            <person name="Anantharaman K."/>
            <person name="Thomas B.C."/>
            <person name="Malmstrom R."/>
            <person name="Stieglmeier M."/>
            <person name="Klingl A."/>
            <person name="Woyke T."/>
            <person name="Ryan C.M."/>
            <person name="Banfield J.F."/>
        </authorList>
    </citation>
    <scope>NUCLEOTIDE SEQUENCE [LARGE SCALE GENOMIC DNA]</scope>
</reference>